<dbReference type="AlphaFoldDB" id="A0AAN9S684"/>
<dbReference type="Proteomes" id="UP001386955">
    <property type="component" value="Unassembled WGS sequence"/>
</dbReference>
<comment type="caution">
    <text evidence="1">The sequence shown here is derived from an EMBL/GenBank/DDBJ whole genome shotgun (WGS) entry which is preliminary data.</text>
</comment>
<dbReference type="EMBL" id="JAYMYS010000006">
    <property type="protein sequence ID" value="KAK7390310.1"/>
    <property type="molecule type" value="Genomic_DNA"/>
</dbReference>
<reference evidence="1 2" key="1">
    <citation type="submission" date="2024-01" db="EMBL/GenBank/DDBJ databases">
        <title>The genomes of 5 underutilized Papilionoideae crops provide insights into root nodulation and disease resistanc.</title>
        <authorList>
            <person name="Jiang F."/>
        </authorList>
    </citation>
    <scope>NUCLEOTIDE SEQUENCE [LARGE SCALE GENOMIC DNA]</scope>
    <source>
        <strain evidence="1">DUOXIRENSHENG_FW03</strain>
        <tissue evidence="1">Leaves</tissue>
    </source>
</reference>
<sequence>MPLMTKPPPPLALHVALRQPINVWEMMDGVRYRCRSLLSVMIDGVGFEPKGLVDSKCEKFDVLSHVPFSKGQTT</sequence>
<proteinExistence type="predicted"/>
<gene>
    <name evidence="1" type="ORF">VNO78_25612</name>
</gene>
<evidence type="ECO:0000313" key="2">
    <source>
        <dbReference type="Proteomes" id="UP001386955"/>
    </source>
</evidence>
<protein>
    <submittedName>
        <fullName evidence="1">Uncharacterized protein</fullName>
    </submittedName>
</protein>
<evidence type="ECO:0000313" key="1">
    <source>
        <dbReference type="EMBL" id="KAK7390310.1"/>
    </source>
</evidence>
<name>A0AAN9S684_PSOTE</name>
<accession>A0AAN9S684</accession>
<keyword evidence="2" id="KW-1185">Reference proteome</keyword>
<organism evidence="1 2">
    <name type="scientific">Psophocarpus tetragonolobus</name>
    <name type="common">Winged bean</name>
    <name type="synonym">Dolichos tetragonolobus</name>
    <dbReference type="NCBI Taxonomy" id="3891"/>
    <lineage>
        <taxon>Eukaryota</taxon>
        <taxon>Viridiplantae</taxon>
        <taxon>Streptophyta</taxon>
        <taxon>Embryophyta</taxon>
        <taxon>Tracheophyta</taxon>
        <taxon>Spermatophyta</taxon>
        <taxon>Magnoliopsida</taxon>
        <taxon>eudicotyledons</taxon>
        <taxon>Gunneridae</taxon>
        <taxon>Pentapetalae</taxon>
        <taxon>rosids</taxon>
        <taxon>fabids</taxon>
        <taxon>Fabales</taxon>
        <taxon>Fabaceae</taxon>
        <taxon>Papilionoideae</taxon>
        <taxon>50 kb inversion clade</taxon>
        <taxon>NPAAA clade</taxon>
        <taxon>indigoferoid/millettioid clade</taxon>
        <taxon>Phaseoleae</taxon>
        <taxon>Psophocarpus</taxon>
    </lineage>
</organism>